<dbReference type="Proteomes" id="UP000185781">
    <property type="component" value="Unassembled WGS sequence"/>
</dbReference>
<protein>
    <submittedName>
        <fullName evidence="2">Predicted membrane protein</fullName>
    </submittedName>
</protein>
<name>A0A1N7QT39_9FLAO</name>
<feature type="transmembrane region" description="Helical" evidence="1">
    <location>
        <begin position="178"/>
        <end position="198"/>
    </location>
</feature>
<gene>
    <name evidence="2" type="ORF">SAMN05421785_11734</name>
</gene>
<feature type="transmembrane region" description="Helical" evidence="1">
    <location>
        <begin position="46"/>
        <end position="64"/>
    </location>
</feature>
<dbReference type="AlphaFoldDB" id="A0A1N7QT39"/>
<evidence type="ECO:0000313" key="3">
    <source>
        <dbReference type="Proteomes" id="UP000185781"/>
    </source>
</evidence>
<proteinExistence type="predicted"/>
<dbReference type="EMBL" id="FTOV01000017">
    <property type="protein sequence ID" value="SIT25956.1"/>
    <property type="molecule type" value="Genomic_DNA"/>
</dbReference>
<feature type="transmembrane region" description="Helical" evidence="1">
    <location>
        <begin position="7"/>
        <end position="26"/>
    </location>
</feature>
<dbReference type="Pfam" id="PF10067">
    <property type="entry name" value="DUF2306"/>
    <property type="match status" value="1"/>
</dbReference>
<feature type="transmembrane region" description="Helical" evidence="1">
    <location>
        <begin position="84"/>
        <end position="105"/>
    </location>
</feature>
<accession>A0A1N7QT39</accession>
<organism evidence="2 3">
    <name type="scientific">Chryseobacterium gambrini</name>
    <dbReference type="NCBI Taxonomy" id="373672"/>
    <lineage>
        <taxon>Bacteria</taxon>
        <taxon>Pseudomonadati</taxon>
        <taxon>Bacteroidota</taxon>
        <taxon>Flavobacteriia</taxon>
        <taxon>Flavobacteriales</taxon>
        <taxon>Weeksellaceae</taxon>
        <taxon>Chryseobacterium group</taxon>
        <taxon>Chryseobacterium</taxon>
    </lineage>
</organism>
<sequence>MKKIVNLFIIITVIAMTLYTFYSYIYLSPGTTVSPQQKIEYAQHSFSIAVHAGFGAVALFAGMFQLMKRVREKFPASNIILRKVYYFSVLMSAVTGLYVATYAQGGLVNKIGFFTLDVIWILSIIQSFIADKKDDMSAFRIWIVRNYALTFASVTLRLWLVFIWNIYGFELSHFSEVYQTLGFLCWVPNLVFIEWFYLNKAKLLQR</sequence>
<keyword evidence="1" id="KW-1133">Transmembrane helix</keyword>
<keyword evidence="1" id="KW-0812">Transmembrane</keyword>
<evidence type="ECO:0000313" key="2">
    <source>
        <dbReference type="EMBL" id="SIT25956.1"/>
    </source>
</evidence>
<keyword evidence="1" id="KW-0472">Membrane</keyword>
<evidence type="ECO:0000256" key="1">
    <source>
        <dbReference type="SAM" id="Phobius"/>
    </source>
</evidence>
<dbReference type="RefSeq" id="WP_076396019.1">
    <property type="nucleotide sequence ID" value="NZ_FTOV01000017.1"/>
</dbReference>
<dbReference type="InterPro" id="IPR018750">
    <property type="entry name" value="DUF2306_membrane"/>
</dbReference>
<feature type="transmembrane region" description="Helical" evidence="1">
    <location>
        <begin position="142"/>
        <end position="166"/>
    </location>
</feature>
<reference evidence="2 3" key="1">
    <citation type="submission" date="2017-01" db="EMBL/GenBank/DDBJ databases">
        <authorList>
            <person name="Mah S.A."/>
            <person name="Swanson W.J."/>
            <person name="Moy G.W."/>
            <person name="Vacquier V.D."/>
        </authorList>
    </citation>
    <scope>NUCLEOTIDE SEQUENCE [LARGE SCALE GENOMIC DNA]</scope>
    <source>
        <strain evidence="2 3">DSM 18014</strain>
    </source>
</reference>
<dbReference type="OrthoDB" id="6385003at2"/>
<feature type="transmembrane region" description="Helical" evidence="1">
    <location>
        <begin position="111"/>
        <end position="130"/>
    </location>
</feature>